<evidence type="ECO:0000313" key="9">
    <source>
        <dbReference type="EMBL" id="KAG0655920.1"/>
    </source>
</evidence>
<keyword evidence="3" id="KW-0677">Repeat</keyword>
<keyword evidence="6" id="KW-0539">Nucleus</keyword>
<reference evidence="9 10" key="1">
    <citation type="submission" date="2020-11" db="EMBL/GenBank/DDBJ databases">
        <title>Kefir isolates.</title>
        <authorList>
            <person name="Marcisauskas S."/>
            <person name="Kim Y."/>
            <person name="Blasche S."/>
        </authorList>
    </citation>
    <scope>NUCLEOTIDE SEQUENCE [LARGE SCALE GENOMIC DNA]</scope>
    <source>
        <strain evidence="9 10">KR</strain>
    </source>
</reference>
<keyword evidence="10" id="KW-1185">Reference proteome</keyword>
<dbReference type="SUPFAM" id="SSF57667">
    <property type="entry name" value="beta-beta-alpha zinc fingers"/>
    <property type="match status" value="1"/>
</dbReference>
<dbReference type="Pfam" id="PF00096">
    <property type="entry name" value="zf-C2H2"/>
    <property type="match status" value="1"/>
</dbReference>
<dbReference type="PROSITE" id="PS00028">
    <property type="entry name" value="ZINC_FINGER_C2H2_1"/>
    <property type="match status" value="2"/>
</dbReference>
<comment type="subcellular location">
    <subcellularLocation>
        <location evidence="1">Nucleus</location>
    </subcellularLocation>
</comment>
<gene>
    <name evidence="9" type="ORF">C6P46_000553</name>
</gene>
<dbReference type="EMBL" id="PUHQ01000108">
    <property type="protein sequence ID" value="KAG0655920.1"/>
    <property type="molecule type" value="Genomic_DNA"/>
</dbReference>
<dbReference type="InterPro" id="IPR013087">
    <property type="entry name" value="Znf_C2H2_type"/>
</dbReference>
<evidence type="ECO:0000259" key="8">
    <source>
        <dbReference type="PROSITE" id="PS50157"/>
    </source>
</evidence>
<dbReference type="OrthoDB" id="6077919at2759"/>
<evidence type="ECO:0000256" key="4">
    <source>
        <dbReference type="ARBA" id="ARBA00022771"/>
    </source>
</evidence>
<dbReference type="SMART" id="SM00355">
    <property type="entry name" value="ZnF_C2H2"/>
    <property type="match status" value="8"/>
</dbReference>
<evidence type="ECO:0000256" key="2">
    <source>
        <dbReference type="ARBA" id="ARBA00022723"/>
    </source>
</evidence>
<name>A0A9P6VWR2_RHOMI</name>
<evidence type="ECO:0000256" key="3">
    <source>
        <dbReference type="ARBA" id="ARBA00022737"/>
    </source>
</evidence>
<evidence type="ECO:0000256" key="1">
    <source>
        <dbReference type="ARBA" id="ARBA00004123"/>
    </source>
</evidence>
<accession>A0A9P6VWR2</accession>
<comment type="caution">
    <text evidence="9">The sequence shown here is derived from an EMBL/GenBank/DDBJ whole genome shotgun (WGS) entry which is preliminary data.</text>
</comment>
<dbReference type="PANTHER" id="PTHR24394">
    <property type="entry name" value="ZINC FINGER PROTEIN"/>
    <property type="match status" value="1"/>
</dbReference>
<dbReference type="GO" id="GO:0000981">
    <property type="term" value="F:DNA-binding transcription factor activity, RNA polymerase II-specific"/>
    <property type="evidence" value="ECO:0007669"/>
    <property type="project" value="TreeGrafter"/>
</dbReference>
<dbReference type="InterPro" id="IPR036236">
    <property type="entry name" value="Znf_C2H2_sf"/>
</dbReference>
<dbReference type="GO" id="GO:0005634">
    <property type="term" value="C:nucleus"/>
    <property type="evidence" value="ECO:0007669"/>
    <property type="project" value="UniProtKB-SubCell"/>
</dbReference>
<sequence length="311" mass="34632">MAPANWYYDSDTDDFVCDDCDLSFYRKSQLMRHLGDAHWYCSSCDQTFGSMEARRRHWANASAHRGQFCNLCDCLIPAYEDMATHESERHWPCQGCDLIFATEGGHNRHGQQDHPWCHTHKRAFRSQANYEAHMRSSAHVGRRQPCPFGCGHNFADRSSVAQHLEAGTCSSGVTRAMVDQFLRTHDRNRFITTGPPRQLIGGPEPVTRYIATERSYSHSRGAYVCVLCQSAFTPLRGLNAHLASPRHTYAGASGASGDKAYKCPNSACGRKLATLSGVVQHAESGSCGVLQVRGMTRALDTVLGDMRRLTL</sequence>
<keyword evidence="5" id="KW-0862">Zinc</keyword>
<dbReference type="PROSITE" id="PS50157">
    <property type="entry name" value="ZINC_FINGER_C2H2_2"/>
    <property type="match status" value="1"/>
</dbReference>
<organism evidence="9 10">
    <name type="scientific">Rhodotorula mucilaginosa</name>
    <name type="common">Yeast</name>
    <name type="synonym">Rhodotorula rubra</name>
    <dbReference type="NCBI Taxonomy" id="5537"/>
    <lineage>
        <taxon>Eukaryota</taxon>
        <taxon>Fungi</taxon>
        <taxon>Dikarya</taxon>
        <taxon>Basidiomycota</taxon>
        <taxon>Pucciniomycotina</taxon>
        <taxon>Microbotryomycetes</taxon>
        <taxon>Sporidiobolales</taxon>
        <taxon>Sporidiobolaceae</taxon>
        <taxon>Rhodotorula</taxon>
    </lineage>
</organism>
<evidence type="ECO:0000313" key="10">
    <source>
        <dbReference type="Proteomes" id="UP000777482"/>
    </source>
</evidence>
<evidence type="ECO:0000256" key="7">
    <source>
        <dbReference type="PROSITE-ProRule" id="PRU00042"/>
    </source>
</evidence>
<dbReference type="Proteomes" id="UP000777482">
    <property type="component" value="Unassembled WGS sequence"/>
</dbReference>
<keyword evidence="4 7" id="KW-0863">Zinc-finger</keyword>
<protein>
    <recommendedName>
        <fullName evidence="8">C2H2-type domain-containing protein</fullName>
    </recommendedName>
</protein>
<feature type="domain" description="C2H2-type" evidence="8">
    <location>
        <begin position="15"/>
        <end position="38"/>
    </location>
</feature>
<keyword evidence="2" id="KW-0479">Metal-binding</keyword>
<evidence type="ECO:0000256" key="5">
    <source>
        <dbReference type="ARBA" id="ARBA00022833"/>
    </source>
</evidence>
<dbReference type="PANTHER" id="PTHR24394:SF29">
    <property type="entry name" value="MYONEURIN"/>
    <property type="match status" value="1"/>
</dbReference>
<evidence type="ECO:0000256" key="6">
    <source>
        <dbReference type="ARBA" id="ARBA00023242"/>
    </source>
</evidence>
<proteinExistence type="predicted"/>
<dbReference type="GO" id="GO:0008270">
    <property type="term" value="F:zinc ion binding"/>
    <property type="evidence" value="ECO:0007669"/>
    <property type="project" value="UniProtKB-KW"/>
</dbReference>
<dbReference type="AlphaFoldDB" id="A0A9P6VWR2"/>